<name>A0A0F9JKH2_9ZZZZ</name>
<reference evidence="1" key="1">
    <citation type="journal article" date="2015" name="Nature">
        <title>Complex archaea that bridge the gap between prokaryotes and eukaryotes.</title>
        <authorList>
            <person name="Spang A."/>
            <person name="Saw J.H."/>
            <person name="Jorgensen S.L."/>
            <person name="Zaremba-Niedzwiedzka K."/>
            <person name="Martijn J."/>
            <person name="Lind A.E."/>
            <person name="van Eijk R."/>
            <person name="Schleper C."/>
            <person name="Guy L."/>
            <person name="Ettema T.J."/>
        </authorList>
    </citation>
    <scope>NUCLEOTIDE SEQUENCE</scope>
</reference>
<accession>A0A0F9JKH2</accession>
<sequence length="114" mass="12105">MTDWQLCTSGAAITKAGANANSTIATSGSALLNWYTEAEGYISMLIHTDATTLTGPVLVAAGDICSSKIAMNIIAYDTTGYLSREADTLLNVNDDIITKGISTLREKENQRVSK</sequence>
<comment type="caution">
    <text evidence="1">The sequence shown here is derived from an EMBL/GenBank/DDBJ whole genome shotgun (WGS) entry which is preliminary data.</text>
</comment>
<gene>
    <name evidence="1" type="ORF">LCGC14_1746000</name>
</gene>
<evidence type="ECO:0000313" key="1">
    <source>
        <dbReference type="EMBL" id="KKM06241.1"/>
    </source>
</evidence>
<proteinExistence type="predicted"/>
<dbReference type="EMBL" id="LAZR01016042">
    <property type="protein sequence ID" value="KKM06241.1"/>
    <property type="molecule type" value="Genomic_DNA"/>
</dbReference>
<organism evidence="1">
    <name type="scientific">marine sediment metagenome</name>
    <dbReference type="NCBI Taxonomy" id="412755"/>
    <lineage>
        <taxon>unclassified sequences</taxon>
        <taxon>metagenomes</taxon>
        <taxon>ecological metagenomes</taxon>
    </lineage>
</organism>
<protein>
    <submittedName>
        <fullName evidence="1">Uncharacterized protein</fullName>
    </submittedName>
</protein>
<dbReference type="AlphaFoldDB" id="A0A0F9JKH2"/>